<keyword evidence="9" id="KW-0472">Membrane</keyword>
<dbReference type="EC" id="2.7.11.1" evidence="1"/>
<dbReference type="InterPro" id="IPR011009">
    <property type="entry name" value="Kinase-like_dom_sf"/>
</dbReference>
<keyword evidence="3" id="KW-0808">Transferase</keyword>
<keyword evidence="9" id="KW-1133">Transmembrane helix</keyword>
<keyword evidence="12" id="KW-1185">Reference proteome</keyword>
<accession>A0A1M5C7W6</accession>
<dbReference type="GO" id="GO:0005524">
    <property type="term" value="F:ATP binding"/>
    <property type="evidence" value="ECO:0007669"/>
    <property type="project" value="UniProtKB-UniRule"/>
</dbReference>
<evidence type="ECO:0000256" key="6">
    <source>
        <dbReference type="ARBA" id="ARBA00022840"/>
    </source>
</evidence>
<dbReference type="InterPro" id="IPR000719">
    <property type="entry name" value="Prot_kinase_dom"/>
</dbReference>
<feature type="compositionally biased region" description="Pro residues" evidence="8">
    <location>
        <begin position="377"/>
        <end position="403"/>
    </location>
</feature>
<keyword evidence="6 7" id="KW-0067">ATP-binding</keyword>
<dbReference type="PANTHER" id="PTHR43289:SF6">
    <property type="entry name" value="SERINE_THREONINE-PROTEIN KINASE NEKL-3"/>
    <property type="match status" value="1"/>
</dbReference>
<evidence type="ECO:0000256" key="9">
    <source>
        <dbReference type="SAM" id="Phobius"/>
    </source>
</evidence>
<feature type="region of interest" description="Disordered" evidence="8">
    <location>
        <begin position="1"/>
        <end position="41"/>
    </location>
</feature>
<dbReference type="FunFam" id="3.30.200.20:FF:000348">
    <property type="entry name" value="Serine/threonine protein kinase"/>
    <property type="match status" value="1"/>
</dbReference>
<keyword evidence="4 7" id="KW-0547">Nucleotide-binding</keyword>
<keyword evidence="2 11" id="KW-0723">Serine/threonine-protein kinase</keyword>
<protein>
    <recommendedName>
        <fullName evidence="1">non-specific serine/threonine protein kinase</fullName>
        <ecNumber evidence="1">2.7.11.1</ecNumber>
    </recommendedName>
</protein>
<evidence type="ECO:0000256" key="8">
    <source>
        <dbReference type="SAM" id="MobiDB-lite"/>
    </source>
</evidence>
<sequence>MVARPTDDVLSARPRRATRLRHPAAPGPSLRTMPGTADRKDDTAVAEDFGPYRLEEVIGRGGMGIVYRAFDTRRDRIVALKRLPRELAVDEHFQARFRRESRLAARLNEPHIIPIHDFGEIDGQLFLDMRLVEGRDLGRLIADEGGTLRPELAVDVIVQVAAALSAAHEAGLMHRDIKPSNVLVTGITERDRTSPFAYLVDFGIARKIGTEGTALTTTTDWFGTVAYMAPERISGSSGDTRSDIYSLACLLYQCLVGQAPFTGEALQVLFAHVNNPPPSTSERRPGVPAALDAAIRRGMAKRPDDRFQTVAEFATAIRAAGTGTGAPVSLPAPPQPAGRHAGAARQPAPAHAGAVPRSGPLDSRPPQSGPLDSYPPRSGPPQSFPPRSGPPRSGPPNSVPPHAGPANSFPPRAGSPHSVPPRGPDARGHQDRALAVMVAVAVVVVIAAVVAVIVAVAG</sequence>
<dbReference type="GO" id="GO:0004674">
    <property type="term" value="F:protein serine/threonine kinase activity"/>
    <property type="evidence" value="ECO:0007669"/>
    <property type="project" value="UniProtKB-KW"/>
</dbReference>
<dbReference type="Proteomes" id="UP000186132">
    <property type="component" value="Unassembled WGS sequence"/>
</dbReference>
<evidence type="ECO:0000256" key="4">
    <source>
        <dbReference type="ARBA" id="ARBA00022741"/>
    </source>
</evidence>
<reference evidence="11 12" key="1">
    <citation type="submission" date="2016-11" db="EMBL/GenBank/DDBJ databases">
        <authorList>
            <person name="Jaros S."/>
            <person name="Januszkiewicz K."/>
            <person name="Wedrychowicz H."/>
        </authorList>
    </citation>
    <scope>NUCLEOTIDE SEQUENCE [LARGE SCALE GENOMIC DNA]</scope>
    <source>
        <strain evidence="11 12">DSM 45627</strain>
    </source>
</reference>
<gene>
    <name evidence="11" type="ORF">SAMN05443575_0141</name>
</gene>
<dbReference type="FunFam" id="1.10.510.10:FF:000021">
    <property type="entry name" value="Serine/threonine protein kinase"/>
    <property type="match status" value="1"/>
</dbReference>
<dbReference type="Gene3D" id="1.10.510.10">
    <property type="entry name" value="Transferase(Phosphotransferase) domain 1"/>
    <property type="match status" value="1"/>
</dbReference>
<feature type="binding site" evidence="7">
    <location>
        <position position="81"/>
    </location>
    <ligand>
        <name>ATP</name>
        <dbReference type="ChEBI" id="CHEBI:30616"/>
    </ligand>
</feature>
<dbReference type="AlphaFoldDB" id="A0A1M5C7W6"/>
<dbReference type="PROSITE" id="PS00108">
    <property type="entry name" value="PROTEIN_KINASE_ST"/>
    <property type="match status" value="1"/>
</dbReference>
<dbReference type="STRING" id="1206085.SAMN05443575_0141"/>
<feature type="compositionally biased region" description="Low complexity" evidence="8">
    <location>
        <begin position="337"/>
        <end position="354"/>
    </location>
</feature>
<dbReference type="SMART" id="SM00220">
    <property type="entry name" value="S_TKc"/>
    <property type="match status" value="1"/>
</dbReference>
<name>A0A1M5C7W6_9ACTN</name>
<feature type="domain" description="Protein kinase" evidence="10">
    <location>
        <begin position="52"/>
        <end position="318"/>
    </location>
</feature>
<keyword evidence="9" id="KW-0812">Transmembrane</keyword>
<feature type="region of interest" description="Disordered" evidence="8">
    <location>
        <begin position="322"/>
        <end position="428"/>
    </location>
</feature>
<dbReference type="EMBL" id="FQVU01000001">
    <property type="protein sequence ID" value="SHF50843.1"/>
    <property type="molecule type" value="Genomic_DNA"/>
</dbReference>
<evidence type="ECO:0000256" key="1">
    <source>
        <dbReference type="ARBA" id="ARBA00012513"/>
    </source>
</evidence>
<organism evidence="11 12">
    <name type="scientific">Jatrophihabitans endophyticus</name>
    <dbReference type="NCBI Taxonomy" id="1206085"/>
    <lineage>
        <taxon>Bacteria</taxon>
        <taxon>Bacillati</taxon>
        <taxon>Actinomycetota</taxon>
        <taxon>Actinomycetes</taxon>
        <taxon>Jatrophihabitantales</taxon>
        <taxon>Jatrophihabitantaceae</taxon>
        <taxon>Jatrophihabitans</taxon>
    </lineage>
</organism>
<dbReference type="InterPro" id="IPR017441">
    <property type="entry name" value="Protein_kinase_ATP_BS"/>
</dbReference>
<evidence type="ECO:0000256" key="7">
    <source>
        <dbReference type="PROSITE-ProRule" id="PRU10141"/>
    </source>
</evidence>
<keyword evidence="5 11" id="KW-0418">Kinase</keyword>
<evidence type="ECO:0000256" key="2">
    <source>
        <dbReference type="ARBA" id="ARBA00022527"/>
    </source>
</evidence>
<proteinExistence type="predicted"/>
<dbReference type="CDD" id="cd14014">
    <property type="entry name" value="STKc_PknB_like"/>
    <property type="match status" value="1"/>
</dbReference>
<evidence type="ECO:0000313" key="11">
    <source>
        <dbReference type="EMBL" id="SHF50843.1"/>
    </source>
</evidence>
<dbReference type="Gene3D" id="3.30.200.20">
    <property type="entry name" value="Phosphorylase Kinase, domain 1"/>
    <property type="match status" value="1"/>
</dbReference>
<evidence type="ECO:0000313" key="12">
    <source>
        <dbReference type="Proteomes" id="UP000186132"/>
    </source>
</evidence>
<evidence type="ECO:0000259" key="10">
    <source>
        <dbReference type="PROSITE" id="PS50011"/>
    </source>
</evidence>
<dbReference type="Pfam" id="PF00069">
    <property type="entry name" value="Pkinase"/>
    <property type="match status" value="1"/>
</dbReference>
<dbReference type="PANTHER" id="PTHR43289">
    <property type="entry name" value="MITOGEN-ACTIVATED PROTEIN KINASE KINASE KINASE 20-RELATED"/>
    <property type="match status" value="1"/>
</dbReference>
<evidence type="ECO:0000256" key="5">
    <source>
        <dbReference type="ARBA" id="ARBA00022777"/>
    </source>
</evidence>
<dbReference type="PROSITE" id="PS50011">
    <property type="entry name" value="PROTEIN_KINASE_DOM"/>
    <property type="match status" value="1"/>
</dbReference>
<dbReference type="InterPro" id="IPR008271">
    <property type="entry name" value="Ser/Thr_kinase_AS"/>
</dbReference>
<feature type="compositionally biased region" description="Basic residues" evidence="8">
    <location>
        <begin position="13"/>
        <end position="22"/>
    </location>
</feature>
<dbReference type="SUPFAM" id="SSF56112">
    <property type="entry name" value="Protein kinase-like (PK-like)"/>
    <property type="match status" value="1"/>
</dbReference>
<evidence type="ECO:0000256" key="3">
    <source>
        <dbReference type="ARBA" id="ARBA00022679"/>
    </source>
</evidence>
<dbReference type="PROSITE" id="PS00107">
    <property type="entry name" value="PROTEIN_KINASE_ATP"/>
    <property type="match status" value="1"/>
</dbReference>
<feature type="transmembrane region" description="Helical" evidence="9">
    <location>
        <begin position="434"/>
        <end position="457"/>
    </location>
</feature>